<protein>
    <submittedName>
        <fullName evidence="2 4">Uncharacterized protein</fullName>
    </submittedName>
</protein>
<dbReference type="Proteomes" id="UP000050761">
    <property type="component" value="Unassembled WGS sequence"/>
</dbReference>
<reference evidence="2 3" key="1">
    <citation type="submission" date="2018-11" db="EMBL/GenBank/DDBJ databases">
        <authorList>
            <consortium name="Pathogen Informatics"/>
        </authorList>
    </citation>
    <scope>NUCLEOTIDE SEQUENCE [LARGE SCALE GENOMIC DNA]</scope>
</reference>
<dbReference type="EMBL" id="UZAH01025519">
    <property type="protein sequence ID" value="VDO65470.1"/>
    <property type="molecule type" value="Genomic_DNA"/>
</dbReference>
<name>A0A183FGB8_HELPZ</name>
<dbReference type="AlphaFoldDB" id="A0A183FGB8"/>
<gene>
    <name evidence="2" type="ORF">HPBE_LOCUS5684</name>
</gene>
<accession>A0A183FGB8</accession>
<feature type="region of interest" description="Disordered" evidence="1">
    <location>
        <begin position="45"/>
        <end position="93"/>
    </location>
</feature>
<sequence>MEVVGWVLGEKEALIAAQPCRQAHTKRLERFEIDERLRFCSSVQRWESRHPTTRRNSFNGSGLRNSVDGEKLEKNTVMKKKPPPARNFGGSSLPMDWTPLVASKPMGLGQVRLPIERCGKDKDNGVYPRS</sequence>
<keyword evidence="3" id="KW-1185">Reference proteome</keyword>
<evidence type="ECO:0000313" key="4">
    <source>
        <dbReference type="WBParaSite" id="HPBE_0000568301-mRNA-1"/>
    </source>
</evidence>
<feature type="compositionally biased region" description="Polar residues" evidence="1">
    <location>
        <begin position="54"/>
        <end position="64"/>
    </location>
</feature>
<feature type="compositionally biased region" description="Basic and acidic residues" evidence="1">
    <location>
        <begin position="67"/>
        <end position="76"/>
    </location>
</feature>
<organism evidence="3 4">
    <name type="scientific">Heligmosomoides polygyrus</name>
    <name type="common">Parasitic roundworm</name>
    <dbReference type="NCBI Taxonomy" id="6339"/>
    <lineage>
        <taxon>Eukaryota</taxon>
        <taxon>Metazoa</taxon>
        <taxon>Ecdysozoa</taxon>
        <taxon>Nematoda</taxon>
        <taxon>Chromadorea</taxon>
        <taxon>Rhabditida</taxon>
        <taxon>Rhabditina</taxon>
        <taxon>Rhabditomorpha</taxon>
        <taxon>Strongyloidea</taxon>
        <taxon>Heligmosomidae</taxon>
        <taxon>Heligmosomoides</taxon>
    </lineage>
</organism>
<evidence type="ECO:0000313" key="2">
    <source>
        <dbReference type="EMBL" id="VDO65470.1"/>
    </source>
</evidence>
<proteinExistence type="predicted"/>
<evidence type="ECO:0000313" key="3">
    <source>
        <dbReference type="Proteomes" id="UP000050761"/>
    </source>
</evidence>
<evidence type="ECO:0000256" key="1">
    <source>
        <dbReference type="SAM" id="MobiDB-lite"/>
    </source>
</evidence>
<dbReference type="WBParaSite" id="HPBE_0000568301-mRNA-1">
    <property type="protein sequence ID" value="HPBE_0000568301-mRNA-1"/>
    <property type="gene ID" value="HPBE_0000568301"/>
</dbReference>
<reference evidence="4" key="2">
    <citation type="submission" date="2019-09" db="UniProtKB">
        <authorList>
            <consortium name="WormBaseParasite"/>
        </authorList>
    </citation>
    <scope>IDENTIFICATION</scope>
</reference>
<accession>A0A3P7WW08</accession>